<evidence type="ECO:0000313" key="11">
    <source>
        <dbReference type="RefSeq" id="XP_055874956.1"/>
    </source>
</evidence>
<dbReference type="GeneID" id="106056634"/>
<organism evidence="10 13">
    <name type="scientific">Biomphalaria glabrata</name>
    <name type="common">Bloodfluke planorb</name>
    <name type="synonym">Freshwater snail</name>
    <dbReference type="NCBI Taxonomy" id="6526"/>
    <lineage>
        <taxon>Eukaryota</taxon>
        <taxon>Metazoa</taxon>
        <taxon>Spiralia</taxon>
        <taxon>Lophotrochozoa</taxon>
        <taxon>Mollusca</taxon>
        <taxon>Gastropoda</taxon>
        <taxon>Heterobranchia</taxon>
        <taxon>Euthyneura</taxon>
        <taxon>Panpulmonata</taxon>
        <taxon>Hygrophila</taxon>
        <taxon>Lymnaeoidea</taxon>
        <taxon>Planorbidae</taxon>
        <taxon>Biomphalaria</taxon>
    </lineage>
</organism>
<dbReference type="GO" id="GO:0007052">
    <property type="term" value="P:mitotic spindle organization"/>
    <property type="evidence" value="ECO:0007669"/>
    <property type="project" value="InterPro"/>
</dbReference>
<evidence type="ECO:0000313" key="12">
    <source>
        <dbReference type="RefSeq" id="XP_055874961.1"/>
    </source>
</evidence>
<gene>
    <name evidence="11 12 13 14" type="primary">LOC106056634</name>
</gene>
<evidence type="ECO:0000259" key="9">
    <source>
        <dbReference type="Pfam" id="PF05010"/>
    </source>
</evidence>
<proteinExistence type="inferred from homology"/>
<keyword evidence="5 7" id="KW-0175">Coiled coil</keyword>
<keyword evidence="4" id="KW-0597">Phosphoprotein</keyword>
<feature type="coiled-coil region" evidence="7">
    <location>
        <begin position="1654"/>
        <end position="1773"/>
    </location>
</feature>
<name>A0A9W2ZIY9_BIOGL</name>
<accession>A0A9W2ZIY9</accession>
<dbReference type="RefSeq" id="XP_055874956.1">
    <property type="nucleotide sequence ID" value="XM_056018981.1"/>
</dbReference>
<reference evidence="11 12" key="1">
    <citation type="submission" date="2025-04" db="UniProtKB">
        <authorList>
            <consortium name="RefSeq"/>
        </authorList>
    </citation>
    <scope>IDENTIFICATION</scope>
</reference>
<comment type="subcellular location">
    <subcellularLocation>
        <location evidence="1">Cytoplasm</location>
        <location evidence="1">Cytoskeleton</location>
    </subcellularLocation>
</comment>
<evidence type="ECO:0000256" key="7">
    <source>
        <dbReference type="SAM" id="Coils"/>
    </source>
</evidence>
<dbReference type="GO" id="GO:0007097">
    <property type="term" value="P:nuclear migration"/>
    <property type="evidence" value="ECO:0007669"/>
    <property type="project" value="TreeGrafter"/>
</dbReference>
<dbReference type="PANTHER" id="PTHR13924:SF10">
    <property type="entry name" value="TRANSFORMING ACIDIC COILED-COIL PROTEIN, ISOFORM K"/>
    <property type="match status" value="1"/>
</dbReference>
<evidence type="ECO:0000313" key="13">
    <source>
        <dbReference type="RefSeq" id="XP_055874969.1"/>
    </source>
</evidence>
<dbReference type="Proteomes" id="UP001165740">
    <property type="component" value="Chromosome 1"/>
</dbReference>
<keyword evidence="3" id="KW-0963">Cytoplasm</keyword>
<evidence type="ECO:0000256" key="4">
    <source>
        <dbReference type="ARBA" id="ARBA00022553"/>
    </source>
</evidence>
<dbReference type="InterPro" id="IPR039915">
    <property type="entry name" value="TACC"/>
</dbReference>
<dbReference type="GO" id="GO:0005856">
    <property type="term" value="C:cytoskeleton"/>
    <property type="evidence" value="ECO:0007669"/>
    <property type="project" value="UniProtKB-SubCell"/>
</dbReference>
<dbReference type="RefSeq" id="XP_055874961.1">
    <property type="nucleotide sequence ID" value="XM_056018986.1"/>
</dbReference>
<sequence length="1776" mass="197366">MDVNDENAPPEVQVKHHSSSSSNANRSSPLKLLNDAKRLSSQQKQKFSPEKVTPVSSPYMFIRELDSAERWIERTSVVTKKDHVDNLENAKIILQELVGKLPVESFENDWIHEAVSDNVTKAEQRNNLPVKPKTSSEIDELACLLNGLEISPDLSLVSESLSATMLDHFLVGSETEELKSVVQTTIDKEKYTNLHAQVAESHDLAKTSFEKDKDGDELFKLPTHTTDSPVLEEWTALEEKFDPLKPYNEIANSPVVPKPAIKEDLVDTLKLCVQKCGIEENIDNPFETQMQIVNSPVLSKPTIEDDIVDPFKPRTQVANSPILTQPIEVDKDDLFRPSEQITNSPVVSKPKNEVDTIDPFKLSMQMANSPILSRAIEEVKDNFKPFEQIVYSPKPTIEEDTIDPFKPHMQMVNSPVLGQPLEAGKRDHLKPQEPVTNSPVIDDTIEPFKPHMQMANSPVLGQPLEAGKRDHLKPQEPVTNSPVIPKPSIDDTIDPFKPQMQMANSPIGAGKRDLLKSCEPIAHSPVVPKPTIEEDTIDPFKPHMQMVNSPVFGQPLEAGKRDHLKPQEPVTNSPVIPKPSIDDTIDPFKPQMQMANSPIGAGKRDLLKSCEPIAHSPVVPKPTIEEDTIDPFKPHMQMVNSPVFGQPLEAGKRDHLKPQEPVTNSPVIPKPSIDDTIDPFKPQMQMANSPIGAGKRDLLKSCEPIAHSPVVPKPTIEEDTIDPFKPHMQMVNSPVLGQPLEAGKRDLLKPQEPVTNSPVIPKPTIDDTIDPFKPQMQMANSPIEAGKRDLLKSCEPTIEDNTIDPFKPHMQMVNSPVLGQPLEAGKRDLLKPQEPVTNSPVIPKPTIDDTIDPFKPQMQMANSPIEVGKRDLLKSCEPIAYSPVVPKPTTEEDTIDPFKPRMQMVNSPVLGQPFEAGKMGLLKSCESIVNSPVGPKSTIEDATIDPFKPRIQMANSPVLAQPTEDKGYLSKPQEPITNSSLVPKPILEDDTIDPFKPCKQMANSPEIDKPALVENDPFKPHIQMTNSLISKLKTEDSRNELVLNHSQPSFQSNSPINTNSLTVQSKEKNDHDLLSSSVRMGSGDIVDNLPVKGQSDSVSTSELCLADQTCKSTSECVVQTNMGCCDTTLRKHSSDDKISTGSQFCNTTDTQKLECVATDSLSQCTLDGSFYSALAKDHTADAHTKGSLYDSVCLEGKQLNGCFNNQHFDDGKINSLNTIEHVKDSLQSPFSVHNEDPLIKKLQITDSPLTIKDTTTQNVSLTSEFTGSQNDSVCHSGTVEKINQVSPSVIESYVKSKNGTDNSKLDCAALVSSYDLCAKPKDISTDFLISSTVSTKQDNSIVSCNTVVASDKIVALSPQKDELKANKNTFIHPAVSEDFGEHEQFVPATDALFDPKFFDMLEQASNSKEGISRRGSVLMKFDPLMKSDPVQDKIDIVQNNVQKPGHTSDIFSTSKNLGVSFMDESACLFGTPPRVARRRTLTRNIHNNRVQPIFEEAAPNQIDMILALDNELDDLDTVMHDNLLTTKTEGAKLVDIGEIPKYTESEMQQIRAQLALHFQDLMLKKDKEFQEKLKQQEDLLNEEKNKAKVAYDALKKKNKVLQGKLRSFDELMKEYTDIITQITTEKEKIVSEQEKQAIELVELQKSNGQILEDNKALEKSFADLYHRYEKLKETLDKAAENEKILKKAAETAQEKYKSVKETNKKLKTMAEEKIAEAEDKFEKLSSSSKAEITRLEASLKKNSAQIQTLESILERKTQENKELTELCDSLISKVSQ</sequence>
<feature type="region of interest" description="Disordered" evidence="8">
    <location>
        <begin position="1"/>
        <end position="52"/>
    </location>
</feature>
<dbReference type="Gene3D" id="1.20.5.1700">
    <property type="match status" value="1"/>
</dbReference>
<keyword evidence="6" id="KW-0206">Cytoskeleton</keyword>
<dbReference type="Pfam" id="PF05010">
    <property type="entry name" value="TACC_C"/>
    <property type="match status" value="1"/>
</dbReference>
<evidence type="ECO:0000256" key="1">
    <source>
        <dbReference type="ARBA" id="ARBA00004245"/>
    </source>
</evidence>
<evidence type="ECO:0000256" key="5">
    <source>
        <dbReference type="ARBA" id="ARBA00023054"/>
    </source>
</evidence>
<feature type="domain" description="Transforming acidic coiled-coil-containing protein C-terminal" evidence="9">
    <location>
        <begin position="1571"/>
        <end position="1771"/>
    </location>
</feature>
<feature type="compositionally biased region" description="Low complexity" evidence="8">
    <location>
        <begin position="19"/>
        <end position="28"/>
    </location>
</feature>
<dbReference type="PANTHER" id="PTHR13924">
    <property type="entry name" value="TRANSFORMING ACIDIC COILED-COIL CONTAINING PROTEIN 1/2"/>
    <property type="match status" value="1"/>
</dbReference>
<protein>
    <submittedName>
        <fullName evidence="11 12">Extracellular matrix protein A-like isoform X1</fullName>
    </submittedName>
</protein>
<evidence type="ECO:0000256" key="6">
    <source>
        <dbReference type="ARBA" id="ARBA00023212"/>
    </source>
</evidence>
<evidence type="ECO:0000313" key="14">
    <source>
        <dbReference type="RefSeq" id="XP_055874976.1"/>
    </source>
</evidence>
<feature type="region of interest" description="Disordered" evidence="8">
    <location>
        <begin position="965"/>
        <end position="985"/>
    </location>
</feature>
<dbReference type="RefSeq" id="XP_055874976.1">
    <property type="nucleotide sequence ID" value="XM_056019001.1"/>
</dbReference>
<dbReference type="OrthoDB" id="10255048at2759"/>
<evidence type="ECO:0000313" key="10">
    <source>
        <dbReference type="Proteomes" id="UP001165740"/>
    </source>
</evidence>
<evidence type="ECO:0000256" key="3">
    <source>
        <dbReference type="ARBA" id="ARBA00022490"/>
    </source>
</evidence>
<evidence type="ECO:0000256" key="8">
    <source>
        <dbReference type="SAM" id="MobiDB-lite"/>
    </source>
</evidence>
<dbReference type="GO" id="GO:0005737">
    <property type="term" value="C:cytoplasm"/>
    <property type="evidence" value="ECO:0007669"/>
    <property type="project" value="TreeGrafter"/>
</dbReference>
<comment type="similarity">
    <text evidence="2">Belongs to the TACC family.</text>
</comment>
<feature type="coiled-coil region" evidence="7">
    <location>
        <begin position="1566"/>
        <end position="1604"/>
    </location>
</feature>
<dbReference type="InterPro" id="IPR007707">
    <property type="entry name" value="TACC_C"/>
</dbReference>
<evidence type="ECO:0000256" key="2">
    <source>
        <dbReference type="ARBA" id="ARBA00009423"/>
    </source>
</evidence>
<dbReference type="RefSeq" id="XP_055874969.1">
    <property type="nucleotide sequence ID" value="XM_056018994.1"/>
</dbReference>
<keyword evidence="10" id="KW-1185">Reference proteome</keyword>